<keyword evidence="10" id="KW-1133">Transmembrane helix</keyword>
<keyword evidence="6" id="KW-0325">Glycoprotein</keyword>
<dbReference type="FunFam" id="2.60.40.1180:FF:000001">
    <property type="entry name" value="Maltase-glucoamylase, intestinal"/>
    <property type="match status" value="1"/>
</dbReference>
<dbReference type="InterPro" id="IPR044913">
    <property type="entry name" value="P_trefoil_dom_sf"/>
</dbReference>
<evidence type="ECO:0000256" key="2">
    <source>
        <dbReference type="ARBA" id="ARBA00007806"/>
    </source>
</evidence>
<keyword evidence="7 9" id="KW-0326">Glycosidase</keyword>
<evidence type="ECO:0000256" key="5">
    <source>
        <dbReference type="ARBA" id="ARBA00023157"/>
    </source>
</evidence>
<keyword evidence="5" id="KW-1015">Disulfide bond</keyword>
<dbReference type="PROSITE" id="PS00707">
    <property type="entry name" value="GLYCOSYL_HYDROL_F31_2"/>
    <property type="match status" value="1"/>
</dbReference>
<dbReference type="GO" id="GO:0005975">
    <property type="term" value="P:carbohydrate metabolic process"/>
    <property type="evidence" value="ECO:0007669"/>
    <property type="project" value="InterPro"/>
</dbReference>
<dbReference type="Pfam" id="PF13802">
    <property type="entry name" value="Gal_mutarotas_2"/>
    <property type="match status" value="1"/>
</dbReference>
<dbReference type="InterPro" id="IPR000322">
    <property type="entry name" value="Glyco_hydro_31_TIM"/>
</dbReference>
<dbReference type="GO" id="GO:0030246">
    <property type="term" value="F:carbohydrate binding"/>
    <property type="evidence" value="ECO:0007669"/>
    <property type="project" value="InterPro"/>
</dbReference>
<keyword evidence="4 10" id="KW-0472">Membrane</keyword>
<evidence type="ECO:0000256" key="1">
    <source>
        <dbReference type="ARBA" id="ARBA00004308"/>
    </source>
</evidence>
<dbReference type="SMART" id="SM00018">
    <property type="entry name" value="PD"/>
    <property type="match status" value="1"/>
</dbReference>
<dbReference type="InterPro" id="IPR030459">
    <property type="entry name" value="Glyco_hydro_31_CS"/>
</dbReference>
<dbReference type="GO" id="GO:0012505">
    <property type="term" value="C:endomembrane system"/>
    <property type="evidence" value="ECO:0007669"/>
    <property type="project" value="UniProtKB-SubCell"/>
</dbReference>
<dbReference type="InterPro" id="IPR000519">
    <property type="entry name" value="P_trefoil_dom"/>
</dbReference>
<evidence type="ECO:0000313" key="13">
    <source>
        <dbReference type="Proteomes" id="UP000747542"/>
    </source>
</evidence>
<dbReference type="InterPro" id="IPR011013">
    <property type="entry name" value="Gal_mutarotase_sf_dom"/>
</dbReference>
<dbReference type="Gene3D" id="2.60.40.1760">
    <property type="entry name" value="glycosyl hydrolase (family 31)"/>
    <property type="match status" value="1"/>
</dbReference>
<dbReference type="AlphaFoldDB" id="A0A8J5MUL9"/>
<dbReference type="Pfam" id="PF21365">
    <property type="entry name" value="Glyco_hydro_31_3rd"/>
    <property type="match status" value="1"/>
</dbReference>
<evidence type="ECO:0000256" key="4">
    <source>
        <dbReference type="ARBA" id="ARBA00023136"/>
    </source>
</evidence>
<evidence type="ECO:0000256" key="6">
    <source>
        <dbReference type="ARBA" id="ARBA00023180"/>
    </source>
</evidence>
<dbReference type="InterPro" id="IPR025887">
    <property type="entry name" value="Glyco_hydro_31_N_dom"/>
</dbReference>
<dbReference type="SUPFAM" id="SSF57492">
    <property type="entry name" value="Trefoil"/>
    <property type="match status" value="1"/>
</dbReference>
<comment type="caution">
    <text evidence="12">The sequence shown here is derived from an EMBL/GenBank/DDBJ whole genome shotgun (WGS) entry which is preliminary data.</text>
</comment>
<protein>
    <submittedName>
        <fullName evidence="12">Lysosomal alpha-glucosidase-like 1</fullName>
    </submittedName>
</protein>
<dbReference type="Pfam" id="PF01055">
    <property type="entry name" value="Glyco_hydro_31_2nd"/>
    <property type="match status" value="1"/>
</dbReference>
<reference evidence="12" key="1">
    <citation type="journal article" date="2021" name="Sci. Adv.">
        <title>The American lobster genome reveals insights on longevity, neural, and immune adaptations.</title>
        <authorList>
            <person name="Polinski J.M."/>
            <person name="Zimin A.V."/>
            <person name="Clark K.F."/>
            <person name="Kohn A.B."/>
            <person name="Sadowski N."/>
            <person name="Timp W."/>
            <person name="Ptitsyn A."/>
            <person name="Khanna P."/>
            <person name="Romanova D.Y."/>
            <person name="Williams P."/>
            <person name="Greenwood S.J."/>
            <person name="Moroz L.L."/>
            <person name="Walt D.R."/>
            <person name="Bodnar A.G."/>
        </authorList>
    </citation>
    <scope>NUCLEOTIDE SEQUENCE</scope>
    <source>
        <strain evidence="12">GMGI-L3</strain>
    </source>
</reference>
<dbReference type="InterPro" id="IPR017957">
    <property type="entry name" value="P_trefoil_CS"/>
</dbReference>
<comment type="subcellular location">
    <subcellularLocation>
        <location evidence="1">Endomembrane system</location>
    </subcellularLocation>
</comment>
<dbReference type="EMBL" id="JAHLQT010026447">
    <property type="protein sequence ID" value="KAG7163579.1"/>
    <property type="molecule type" value="Genomic_DNA"/>
</dbReference>
<dbReference type="CDD" id="cd06602">
    <property type="entry name" value="GH31_MGAM_SI_GAA"/>
    <property type="match status" value="1"/>
</dbReference>
<evidence type="ECO:0000256" key="8">
    <source>
        <dbReference type="PROSITE-ProRule" id="PRU00779"/>
    </source>
</evidence>
<feature type="transmembrane region" description="Helical" evidence="10">
    <location>
        <begin position="35"/>
        <end position="56"/>
    </location>
</feature>
<dbReference type="InterPro" id="IPR048395">
    <property type="entry name" value="Glyco_hydro_31_C"/>
</dbReference>
<dbReference type="PANTHER" id="PTHR22762:SF131">
    <property type="entry name" value="GLYCOSIDE HYDROLASE FAMILY 31 N-TERMINAL DOMAIN-CONTAINING PROTEIN"/>
    <property type="match status" value="1"/>
</dbReference>
<dbReference type="Gene3D" id="3.20.20.80">
    <property type="entry name" value="Glycosidases"/>
    <property type="match status" value="1"/>
</dbReference>
<dbReference type="Proteomes" id="UP000747542">
    <property type="component" value="Unassembled WGS sequence"/>
</dbReference>
<dbReference type="PANTHER" id="PTHR22762">
    <property type="entry name" value="ALPHA-GLUCOSIDASE"/>
    <property type="match status" value="1"/>
</dbReference>
<dbReference type="Pfam" id="PF00088">
    <property type="entry name" value="Trefoil"/>
    <property type="match status" value="1"/>
</dbReference>
<name>A0A8J5MUL9_HOMAM</name>
<dbReference type="SUPFAM" id="SSF74650">
    <property type="entry name" value="Galactose mutarotase-like"/>
    <property type="match status" value="1"/>
</dbReference>
<gene>
    <name evidence="12" type="primary">Gaa-L1</name>
    <name evidence="12" type="ORF">Hamer_G002784</name>
</gene>
<dbReference type="CDD" id="cd14752">
    <property type="entry name" value="GH31_N"/>
    <property type="match status" value="1"/>
</dbReference>
<dbReference type="InterPro" id="IPR013780">
    <property type="entry name" value="Glyco_hydro_b"/>
</dbReference>
<sequence length="1028" mass="116452">MVQYQIQQPKGKAADVLLGDPGDAKIKPAKKHFGYIWTALAILTGLLLTASTFLLAANFQCAFRSHGNTKSQHRYTVTPNDLQHAKEYGKWVKNLPYDKSCGIYCLFYMTPSENEKHEEPEVIPVSGNIPAKIDKSQQCTDIPLTMRFDCHPDNEASQTSCEERGCCWKEEVEIPERQHPFPAPRLHRPTHGPALEDLPLNVPFCYYPRDYQGYSFVNYTSEDHGYTGYLKRDTASGFFGDINVLKMDVFFETETRLRIKITDPARARWETPIPHVPDVTKPVNKTSYGFEIHEVDGAFTITRKSNGLPIFDTLDMAPLTYAEQFLQLSTSLPSEYIYGFGEHLEGLLLDTYWKRRVLWNVDEAPVVGVSAFPKLLQNNLYGSHPFYLALEPGGNAHGVFLLNSNALDVVLQPHPALTMRALGGIIDLYVFLGPTPNAVISQYTEVIGRPFLPPYWSLGYHQCRYGYGSVNRTHEVWQRTRNAGIPFDVQWNDIDYMKDNKDFTVDDVHYGGLSEFVNEVHLAGMHYVPIIDPGISAAEQPHTYPPWDEGVSLGVFIRNSSNMPFIGKVWNPVATTWPDFTHPLAAYYWGRQMMRFHNQIPIDGAWIDMNEPSNFWSGSFNGCKETKLEKPDFVPPVHGDVLFYHTLCMSARHHLGLHYNLHNLFGFTETIATNAFDDSALQIIRSKRPFIISRSTYPGQGHYGGHWTGDVYSDWFNLWQSIAGILNFNMYGIPMVGADICGFNGNTTANLCLRWMQLGAFYPFSRNHNTDDAFDQDPVALGEDVVVAARNALTQRYMLLPYLYSLFFNAHLTGEPVARPLFFQFLKDRRTYAIDTQFMWGPALMISPVLKEHVTSVQAYIPHGFWYDWYDGNLIEGEGDYMNLDAPRDKIPLLVRGGYILPVSKPANTTTDSRKNGIGVLVAPSEFGRASGEFYWDDGEAVDTVESKMYSHVQFVSGPGIVNFNCTRAGYTAPITLDYMYILNVSSNVTKVDVSGRKVHFQYDESNKVLSVSDIGKNLLKPFTVTWK</sequence>
<dbReference type="InterPro" id="IPR017853">
    <property type="entry name" value="GH"/>
</dbReference>
<keyword evidence="10" id="KW-0812">Transmembrane</keyword>
<evidence type="ECO:0000259" key="11">
    <source>
        <dbReference type="PROSITE" id="PS51448"/>
    </source>
</evidence>
<dbReference type="PROSITE" id="PS00025">
    <property type="entry name" value="P_TREFOIL_1"/>
    <property type="match status" value="1"/>
</dbReference>
<evidence type="ECO:0000256" key="7">
    <source>
        <dbReference type="ARBA" id="ARBA00023295"/>
    </source>
</evidence>
<evidence type="ECO:0000256" key="3">
    <source>
        <dbReference type="ARBA" id="ARBA00022801"/>
    </source>
</evidence>
<feature type="domain" description="P-type" evidence="11">
    <location>
        <begin position="137"/>
        <end position="209"/>
    </location>
</feature>
<evidence type="ECO:0000313" key="12">
    <source>
        <dbReference type="EMBL" id="KAG7163579.1"/>
    </source>
</evidence>
<comment type="similarity">
    <text evidence="2 9">Belongs to the glycosyl hydrolase 31 family.</text>
</comment>
<organism evidence="12 13">
    <name type="scientific">Homarus americanus</name>
    <name type="common">American lobster</name>
    <dbReference type="NCBI Taxonomy" id="6706"/>
    <lineage>
        <taxon>Eukaryota</taxon>
        <taxon>Metazoa</taxon>
        <taxon>Ecdysozoa</taxon>
        <taxon>Arthropoda</taxon>
        <taxon>Crustacea</taxon>
        <taxon>Multicrustacea</taxon>
        <taxon>Malacostraca</taxon>
        <taxon>Eumalacostraca</taxon>
        <taxon>Eucarida</taxon>
        <taxon>Decapoda</taxon>
        <taxon>Pleocyemata</taxon>
        <taxon>Astacidea</taxon>
        <taxon>Nephropoidea</taxon>
        <taxon>Nephropidae</taxon>
        <taxon>Homarus</taxon>
    </lineage>
</organism>
<dbReference type="Gene3D" id="4.10.110.10">
    <property type="entry name" value="Spasmolytic Protein, domain 1"/>
    <property type="match status" value="1"/>
</dbReference>
<comment type="caution">
    <text evidence="8">Lacks conserved residue(s) required for the propagation of feature annotation.</text>
</comment>
<evidence type="ECO:0000256" key="9">
    <source>
        <dbReference type="RuleBase" id="RU361185"/>
    </source>
</evidence>
<dbReference type="CDD" id="cd00111">
    <property type="entry name" value="Trefoil"/>
    <property type="match status" value="1"/>
</dbReference>
<dbReference type="Gene3D" id="2.60.40.1180">
    <property type="entry name" value="Golgi alpha-mannosidase II"/>
    <property type="match status" value="2"/>
</dbReference>
<keyword evidence="13" id="KW-1185">Reference proteome</keyword>
<dbReference type="SUPFAM" id="SSF51445">
    <property type="entry name" value="(Trans)glycosidases"/>
    <property type="match status" value="1"/>
</dbReference>
<dbReference type="SUPFAM" id="SSF51011">
    <property type="entry name" value="Glycosyl hydrolase domain"/>
    <property type="match status" value="1"/>
</dbReference>
<dbReference type="PROSITE" id="PS51448">
    <property type="entry name" value="P_TREFOIL_2"/>
    <property type="match status" value="1"/>
</dbReference>
<accession>A0A8J5MUL9</accession>
<keyword evidence="3 9" id="KW-0378">Hydrolase</keyword>
<evidence type="ECO:0000256" key="10">
    <source>
        <dbReference type="SAM" id="Phobius"/>
    </source>
</evidence>
<dbReference type="GO" id="GO:0004558">
    <property type="term" value="F:alpha-1,4-glucosidase activity"/>
    <property type="evidence" value="ECO:0007669"/>
    <property type="project" value="TreeGrafter"/>
</dbReference>
<proteinExistence type="inferred from homology"/>